<evidence type="ECO:0000313" key="3">
    <source>
        <dbReference type="Proteomes" id="UP001152795"/>
    </source>
</evidence>
<comment type="caution">
    <text evidence="2">The sequence shown here is derived from an EMBL/GenBank/DDBJ whole genome shotgun (WGS) entry which is preliminary data.</text>
</comment>
<dbReference type="PANTHER" id="PTHR46704">
    <property type="entry name" value="CXC DOMAIN-CONTAINING PROTEIN-RELATED"/>
    <property type="match status" value="1"/>
</dbReference>
<dbReference type="AlphaFoldDB" id="A0A7D9ILM2"/>
<reference evidence="2" key="1">
    <citation type="submission" date="2020-04" db="EMBL/GenBank/DDBJ databases">
        <authorList>
            <person name="Alioto T."/>
            <person name="Alioto T."/>
            <person name="Gomez Garrido J."/>
        </authorList>
    </citation>
    <scope>NUCLEOTIDE SEQUENCE</scope>
    <source>
        <strain evidence="2">A484AB</strain>
    </source>
</reference>
<keyword evidence="3" id="KW-1185">Reference proteome</keyword>
<organism evidence="2 3">
    <name type="scientific">Paramuricea clavata</name>
    <name type="common">Red gorgonian</name>
    <name type="synonym">Violescent sea-whip</name>
    <dbReference type="NCBI Taxonomy" id="317549"/>
    <lineage>
        <taxon>Eukaryota</taxon>
        <taxon>Metazoa</taxon>
        <taxon>Cnidaria</taxon>
        <taxon>Anthozoa</taxon>
        <taxon>Octocorallia</taxon>
        <taxon>Malacalcyonacea</taxon>
        <taxon>Plexauridae</taxon>
        <taxon>Paramuricea</taxon>
    </lineage>
</organism>
<dbReference type="OrthoDB" id="6159445at2759"/>
<feature type="region of interest" description="Disordered" evidence="1">
    <location>
        <begin position="98"/>
        <end position="131"/>
    </location>
</feature>
<accession>A0A7D9ILM2</accession>
<sequence>MSALNKKNNNECLIHFARTKDSLCAFSKKRFETFLCRREEWLQFEEAASVIARNSLQVCRQDESSENCEQYFFHQKCYNSFTDISKIKRARQQQKVVNYDAEKEKSSEEVEEPQSPKPKRRSRVSGQQGSNRNVLPDVCIICKRKTSYIRDKEQASESIYRTSKLKIKLQRDYPQLVFFSLSRQNKSELVYCEYIETGEVLEKMKFESVNCESASDLEPDDEEMTGEMPQEVSQRNNEIAKLYEIAILLRSCIQETATFPRVWPPTSVDISNDAAKDITPIVLFNFIAWVMNKSDEPTLDSFVRLQKSEKRKVLCTLRHDTALAKMNIKTGNSVPKEILPNRHTILVWDNDDFGEEAKVSTHITNGIAIQEEREDDVIPNVNVPKSQAKSLPAPHSKILPYVIGKKKSPNLKSICSSSDLEEKVYVAVQQFAEKCDFAYSLIKMHYGGCLPDWTGFNTLLAEDKIPHVSKIGYLPVIDASPTEYSTVHTVLSKSKDIASQLGMDYMVLVFDEAIYSKAQHIRWKNPEFMEKFIIRMGDFHAIMSFCGAIGKLFRDAGLQDILIESGVVGT</sequence>
<dbReference type="Proteomes" id="UP001152795">
    <property type="component" value="Unassembled WGS sequence"/>
</dbReference>
<proteinExistence type="predicted"/>
<gene>
    <name evidence="2" type="ORF">PACLA_8A087287</name>
</gene>
<evidence type="ECO:0000313" key="2">
    <source>
        <dbReference type="EMBL" id="CAB4008939.1"/>
    </source>
</evidence>
<protein>
    <submittedName>
        <fullName evidence="2">Uncharacterized protein</fullName>
    </submittedName>
</protein>
<evidence type="ECO:0000256" key="1">
    <source>
        <dbReference type="SAM" id="MobiDB-lite"/>
    </source>
</evidence>
<name>A0A7D9ILM2_PARCT</name>
<dbReference type="PANTHER" id="PTHR46704:SF9">
    <property type="entry name" value="BHLH DOMAIN-CONTAINING PROTEIN"/>
    <property type="match status" value="1"/>
</dbReference>
<dbReference type="EMBL" id="CACRXK020006278">
    <property type="protein sequence ID" value="CAB4008939.1"/>
    <property type="molecule type" value="Genomic_DNA"/>
</dbReference>